<keyword evidence="2" id="KW-1185">Reference proteome</keyword>
<reference evidence="1 2" key="1">
    <citation type="journal article" date="2014" name="Int. J. Syst. Evol. Microbiol.">
        <title>Celeribacter indicus sp. nov., a polycyclic aromatic hydrocarbon-degrading bacterium from deep-sea sediment and reclassification of Huaishuia halophila as Celeribacter halophilus comb. nov.</title>
        <authorList>
            <person name="Lai Q."/>
            <person name="Cao J."/>
            <person name="Yuan J."/>
            <person name="Li F."/>
            <person name="Shao Z."/>
        </authorList>
    </citation>
    <scope>NUCLEOTIDE SEQUENCE [LARGE SCALE GENOMIC DNA]</scope>
    <source>
        <strain evidence="1">P73</strain>
    </source>
</reference>
<dbReference type="Gene3D" id="3.30.310.50">
    <property type="entry name" value="Alpha-D-phosphohexomutase, C-terminal domain"/>
    <property type="match status" value="1"/>
</dbReference>
<dbReference type="Pfam" id="PF09981">
    <property type="entry name" value="DUF2218"/>
    <property type="match status" value="1"/>
</dbReference>
<name>A0A0B5DZ82_9RHOB</name>
<accession>A0A0B5DZ82</accession>
<gene>
    <name evidence="1" type="ORF">P73_0822</name>
</gene>
<dbReference type="Proteomes" id="UP000031521">
    <property type="component" value="Chromosome"/>
</dbReference>
<dbReference type="HOGENOM" id="CLU_127482_1_0_5"/>
<evidence type="ECO:0000313" key="1">
    <source>
        <dbReference type="EMBL" id="AJE45537.1"/>
    </source>
</evidence>
<dbReference type="AlphaFoldDB" id="A0A0B5DZ82"/>
<protein>
    <recommendedName>
        <fullName evidence="3">2,4-dihydroxyhept-2-ene-1,7-dioic acid aldolase</fullName>
    </recommendedName>
</protein>
<dbReference type="STRING" id="1208324.P73_0822"/>
<evidence type="ECO:0000313" key="2">
    <source>
        <dbReference type="Proteomes" id="UP000031521"/>
    </source>
</evidence>
<sequence>MLSSTGRFQTENAQKYLTQLAKHFGHKLDVKEEGNTAHFPLPVGPATGVAHPDALVFDVTAEDEEGLVRAKAIVDNHLERFAFREEFKGMDWS</sequence>
<dbReference type="KEGG" id="cid:P73_0822"/>
<proteinExistence type="predicted"/>
<dbReference type="OrthoDB" id="9806511at2"/>
<dbReference type="InterPro" id="IPR014543">
    <property type="entry name" value="UCP028291"/>
</dbReference>
<evidence type="ECO:0008006" key="3">
    <source>
        <dbReference type="Google" id="ProtNLM"/>
    </source>
</evidence>
<organism evidence="1 2">
    <name type="scientific">Celeribacter indicus</name>
    <dbReference type="NCBI Taxonomy" id="1208324"/>
    <lineage>
        <taxon>Bacteria</taxon>
        <taxon>Pseudomonadati</taxon>
        <taxon>Pseudomonadota</taxon>
        <taxon>Alphaproteobacteria</taxon>
        <taxon>Rhodobacterales</taxon>
        <taxon>Roseobacteraceae</taxon>
        <taxon>Celeribacter</taxon>
    </lineage>
</organism>
<dbReference type="PIRSF" id="PIRSF028291">
    <property type="entry name" value="UCP028291"/>
    <property type="match status" value="1"/>
</dbReference>
<dbReference type="EMBL" id="CP004393">
    <property type="protein sequence ID" value="AJE45537.1"/>
    <property type="molecule type" value="Genomic_DNA"/>
</dbReference>
<dbReference type="RefSeq" id="WP_043868594.1">
    <property type="nucleotide sequence ID" value="NZ_CP004393.1"/>
</dbReference>